<dbReference type="Pfam" id="PF10046">
    <property type="entry name" value="BLOC1_2"/>
    <property type="match status" value="1"/>
</dbReference>
<dbReference type="AlphaFoldDB" id="A0A9W8LJY3"/>
<evidence type="ECO:0000313" key="3">
    <source>
        <dbReference type="EMBL" id="KAJ2783089.1"/>
    </source>
</evidence>
<keyword evidence="4" id="KW-1185">Reference proteome</keyword>
<dbReference type="Proteomes" id="UP001140217">
    <property type="component" value="Unassembled WGS sequence"/>
</dbReference>
<dbReference type="PANTHER" id="PTHR46479">
    <property type="entry name" value="BIOGENESIS OF LYSOSOME-RELATED ORGANELLES COMPLEX 1 SUBUNIT 2"/>
    <property type="match status" value="1"/>
</dbReference>
<protein>
    <submittedName>
        <fullName evidence="3">Biogenesis of lysosome- organelles complex 1 subunit 2</fullName>
    </submittedName>
</protein>
<evidence type="ECO:0000256" key="2">
    <source>
        <dbReference type="SAM" id="MobiDB-lite"/>
    </source>
</evidence>
<evidence type="ECO:0000256" key="1">
    <source>
        <dbReference type="ARBA" id="ARBA00008468"/>
    </source>
</evidence>
<dbReference type="InterPro" id="IPR019269">
    <property type="entry name" value="BLOC1_su2"/>
</dbReference>
<dbReference type="OrthoDB" id="244061at2759"/>
<gene>
    <name evidence="3" type="primary">BLOC1S2</name>
    <name evidence="3" type="ORF">H4R18_001910</name>
</gene>
<dbReference type="GO" id="GO:0016197">
    <property type="term" value="P:endosomal transport"/>
    <property type="evidence" value="ECO:0007669"/>
    <property type="project" value="TreeGrafter"/>
</dbReference>
<feature type="region of interest" description="Disordered" evidence="2">
    <location>
        <begin position="1"/>
        <end position="28"/>
    </location>
</feature>
<comment type="caution">
    <text evidence="3">The sequence shown here is derived from an EMBL/GenBank/DDBJ whole genome shotgun (WGS) entry which is preliminary data.</text>
</comment>
<dbReference type="GO" id="GO:0000930">
    <property type="term" value="C:gamma-tubulin complex"/>
    <property type="evidence" value="ECO:0007669"/>
    <property type="project" value="TreeGrafter"/>
</dbReference>
<accession>A0A9W8LJY3</accession>
<organism evidence="3 4">
    <name type="scientific">Coemansia javaensis</name>
    <dbReference type="NCBI Taxonomy" id="2761396"/>
    <lineage>
        <taxon>Eukaryota</taxon>
        <taxon>Fungi</taxon>
        <taxon>Fungi incertae sedis</taxon>
        <taxon>Zoopagomycota</taxon>
        <taxon>Kickxellomycotina</taxon>
        <taxon>Kickxellomycetes</taxon>
        <taxon>Kickxellales</taxon>
        <taxon>Kickxellaceae</taxon>
        <taxon>Coemansia</taxon>
    </lineage>
</organism>
<comment type="similarity">
    <text evidence="1">Belongs to the BLOC1S2 family.</text>
</comment>
<dbReference type="PANTHER" id="PTHR46479:SF1">
    <property type="entry name" value="BIOGENESIS OF LYSOSOME-RELATED ORGANELLES COMPLEX 1 SUBUNIT 2"/>
    <property type="match status" value="1"/>
</dbReference>
<dbReference type="GO" id="GO:0031083">
    <property type="term" value="C:BLOC-1 complex"/>
    <property type="evidence" value="ECO:0007669"/>
    <property type="project" value="TreeGrafter"/>
</dbReference>
<reference evidence="3" key="1">
    <citation type="submission" date="2022-07" db="EMBL/GenBank/DDBJ databases">
        <title>Phylogenomic reconstructions and comparative analyses of Kickxellomycotina fungi.</title>
        <authorList>
            <person name="Reynolds N.K."/>
            <person name="Stajich J.E."/>
            <person name="Barry K."/>
            <person name="Grigoriev I.V."/>
            <person name="Crous P."/>
            <person name="Smith M.E."/>
        </authorList>
    </citation>
    <scope>NUCLEOTIDE SEQUENCE</scope>
    <source>
        <strain evidence="3">NBRC 105414</strain>
    </source>
</reference>
<dbReference type="EMBL" id="JANBUL010000055">
    <property type="protein sequence ID" value="KAJ2783089.1"/>
    <property type="molecule type" value="Genomic_DNA"/>
</dbReference>
<dbReference type="GO" id="GO:0032418">
    <property type="term" value="P:lysosome localization"/>
    <property type="evidence" value="ECO:0007669"/>
    <property type="project" value="TreeGrafter"/>
</dbReference>
<proteinExistence type="inferred from homology"/>
<evidence type="ECO:0000313" key="4">
    <source>
        <dbReference type="Proteomes" id="UP001140217"/>
    </source>
</evidence>
<feature type="region of interest" description="Disordered" evidence="2">
    <location>
        <begin position="127"/>
        <end position="150"/>
    </location>
</feature>
<sequence>MSGSQEDASAAAPDGQAQEGAPAAVDAASQRAFDSMAQYLQAELESSASDLGLLEALNDASIEKYEGMSRQAQDMLAHAYKIKQTHNEMKAHIAEVDSLVESIDGLEQVAQELDRYSLQLENKFRQLRDDAFASPPPPPSLGRPARAGSG</sequence>
<dbReference type="GO" id="GO:0099078">
    <property type="term" value="C:BORC complex"/>
    <property type="evidence" value="ECO:0007669"/>
    <property type="project" value="TreeGrafter"/>
</dbReference>
<name>A0A9W8LJY3_9FUNG</name>
<dbReference type="GO" id="GO:0043015">
    <property type="term" value="F:gamma-tubulin binding"/>
    <property type="evidence" value="ECO:0007669"/>
    <property type="project" value="TreeGrafter"/>
</dbReference>